<organism evidence="1 2">
    <name type="scientific">Blastomyces parvus</name>
    <dbReference type="NCBI Taxonomy" id="2060905"/>
    <lineage>
        <taxon>Eukaryota</taxon>
        <taxon>Fungi</taxon>
        <taxon>Dikarya</taxon>
        <taxon>Ascomycota</taxon>
        <taxon>Pezizomycotina</taxon>
        <taxon>Eurotiomycetes</taxon>
        <taxon>Eurotiomycetidae</taxon>
        <taxon>Onygenales</taxon>
        <taxon>Ajellomycetaceae</taxon>
        <taxon>Blastomyces</taxon>
    </lineage>
</organism>
<dbReference type="Proteomes" id="UP000224080">
    <property type="component" value="Unassembled WGS sequence"/>
</dbReference>
<gene>
    <name evidence="1" type="ORF">GX51_06280</name>
</gene>
<proteinExistence type="predicted"/>
<reference evidence="1 2" key="1">
    <citation type="submission" date="2017-10" db="EMBL/GenBank/DDBJ databases">
        <title>Comparative genomics in systemic dimorphic fungi from Ajellomycetaceae.</title>
        <authorList>
            <person name="Munoz J.F."/>
            <person name="Mcewen J.G."/>
            <person name="Clay O.K."/>
            <person name="Cuomo C.A."/>
        </authorList>
    </citation>
    <scope>NUCLEOTIDE SEQUENCE [LARGE SCALE GENOMIC DNA]</scope>
    <source>
        <strain evidence="1 2">UAMH130</strain>
    </source>
</reference>
<name>A0A2B7WSV2_9EURO</name>
<evidence type="ECO:0000313" key="1">
    <source>
        <dbReference type="EMBL" id="PGG99540.1"/>
    </source>
</evidence>
<sequence length="161" mass="18178">MILPLGKSISRLEFSNTVDWDQVWFLHFKEMKSPSFTQLGRKFADLVSAGLSQTTINKLLDLAPDNKYQFRIHSPSMLAAVQLLNDKSNLCYMAYCETNPIVEMMVHLQEEQSPNTSCCPSSQASLAQHRKVSGKQNLSEFSPFPPLPAVPSHLDVPRQIR</sequence>
<dbReference type="AlphaFoldDB" id="A0A2B7WSV2"/>
<protein>
    <submittedName>
        <fullName evidence="1">Uncharacterized protein</fullName>
    </submittedName>
</protein>
<evidence type="ECO:0000313" key="2">
    <source>
        <dbReference type="Proteomes" id="UP000224080"/>
    </source>
</evidence>
<accession>A0A2B7WSV2</accession>
<dbReference type="EMBL" id="PDNC01000100">
    <property type="protein sequence ID" value="PGG99540.1"/>
    <property type="molecule type" value="Genomic_DNA"/>
</dbReference>
<keyword evidence="2" id="KW-1185">Reference proteome</keyword>
<dbReference type="OrthoDB" id="4407952at2759"/>
<comment type="caution">
    <text evidence="1">The sequence shown here is derived from an EMBL/GenBank/DDBJ whole genome shotgun (WGS) entry which is preliminary data.</text>
</comment>